<feature type="non-terminal residue" evidence="2">
    <location>
        <position position="113"/>
    </location>
</feature>
<evidence type="ECO:0000313" key="2">
    <source>
        <dbReference type="EMBL" id="KAF3849525.1"/>
    </source>
</evidence>
<gene>
    <name evidence="2" type="ORF">F7725_019244</name>
</gene>
<comment type="caution">
    <text evidence="2">The sequence shown here is derived from an EMBL/GenBank/DDBJ whole genome shotgun (WGS) entry which is preliminary data.</text>
</comment>
<accession>A0A7J5YJA0</accession>
<feature type="region of interest" description="Disordered" evidence="1">
    <location>
        <begin position="1"/>
        <end position="41"/>
    </location>
</feature>
<dbReference type="AlphaFoldDB" id="A0A7J5YJA0"/>
<dbReference type="EMBL" id="JAAKFY010000011">
    <property type="protein sequence ID" value="KAF3849525.1"/>
    <property type="molecule type" value="Genomic_DNA"/>
</dbReference>
<evidence type="ECO:0000313" key="3">
    <source>
        <dbReference type="Proteomes" id="UP000518266"/>
    </source>
</evidence>
<feature type="compositionally biased region" description="Polar residues" evidence="1">
    <location>
        <begin position="1"/>
        <end position="12"/>
    </location>
</feature>
<protein>
    <submittedName>
        <fullName evidence="2">Uncharacterized protein</fullName>
    </submittedName>
</protein>
<name>A0A7J5YJA0_DISMA</name>
<reference evidence="2 3" key="1">
    <citation type="submission" date="2020-03" db="EMBL/GenBank/DDBJ databases">
        <title>Dissostichus mawsoni Genome sequencing and assembly.</title>
        <authorList>
            <person name="Park H."/>
        </authorList>
    </citation>
    <scope>NUCLEOTIDE SEQUENCE [LARGE SCALE GENOMIC DNA]</scope>
    <source>
        <strain evidence="2">DM0001</strain>
        <tissue evidence="2">Muscle</tissue>
    </source>
</reference>
<evidence type="ECO:0000256" key="1">
    <source>
        <dbReference type="SAM" id="MobiDB-lite"/>
    </source>
</evidence>
<proteinExistence type="predicted"/>
<sequence length="113" mass="12563">MLLTSHLQQSQCKHVPRKEDKGGDPGLQPLNRWPSSGIVPPSPPHRIPLLFTPPCFPFQPGRLSRSSVYITSASTSRKRNRSHSTYLRNPQIILFIVQFIGRATSSSCLGKDG</sequence>
<organism evidence="2 3">
    <name type="scientific">Dissostichus mawsoni</name>
    <name type="common">Antarctic cod</name>
    <dbReference type="NCBI Taxonomy" id="36200"/>
    <lineage>
        <taxon>Eukaryota</taxon>
        <taxon>Metazoa</taxon>
        <taxon>Chordata</taxon>
        <taxon>Craniata</taxon>
        <taxon>Vertebrata</taxon>
        <taxon>Euteleostomi</taxon>
        <taxon>Actinopterygii</taxon>
        <taxon>Neopterygii</taxon>
        <taxon>Teleostei</taxon>
        <taxon>Neoteleostei</taxon>
        <taxon>Acanthomorphata</taxon>
        <taxon>Eupercaria</taxon>
        <taxon>Perciformes</taxon>
        <taxon>Notothenioidei</taxon>
        <taxon>Nototheniidae</taxon>
        <taxon>Dissostichus</taxon>
    </lineage>
</organism>
<keyword evidence="3" id="KW-1185">Reference proteome</keyword>
<dbReference type="Proteomes" id="UP000518266">
    <property type="component" value="Unassembled WGS sequence"/>
</dbReference>